<dbReference type="Proteomes" id="UP001301769">
    <property type="component" value="Unassembled WGS sequence"/>
</dbReference>
<keyword evidence="1" id="KW-0732">Signal</keyword>
<evidence type="ECO:0000256" key="1">
    <source>
        <dbReference type="SAM" id="SignalP"/>
    </source>
</evidence>
<dbReference type="EMBL" id="MU858065">
    <property type="protein sequence ID" value="KAK4216746.1"/>
    <property type="molecule type" value="Genomic_DNA"/>
</dbReference>
<reference evidence="2" key="1">
    <citation type="journal article" date="2023" name="Mol. Phylogenet. Evol.">
        <title>Genome-scale phylogeny and comparative genomics of the fungal order Sordariales.</title>
        <authorList>
            <person name="Hensen N."/>
            <person name="Bonometti L."/>
            <person name="Westerberg I."/>
            <person name="Brannstrom I.O."/>
            <person name="Guillou S."/>
            <person name="Cros-Aarteil S."/>
            <person name="Calhoun S."/>
            <person name="Haridas S."/>
            <person name="Kuo A."/>
            <person name="Mondo S."/>
            <person name="Pangilinan J."/>
            <person name="Riley R."/>
            <person name="LaButti K."/>
            <person name="Andreopoulos B."/>
            <person name="Lipzen A."/>
            <person name="Chen C."/>
            <person name="Yan M."/>
            <person name="Daum C."/>
            <person name="Ng V."/>
            <person name="Clum A."/>
            <person name="Steindorff A."/>
            <person name="Ohm R.A."/>
            <person name="Martin F."/>
            <person name="Silar P."/>
            <person name="Natvig D.O."/>
            <person name="Lalanne C."/>
            <person name="Gautier V."/>
            <person name="Ament-Velasquez S.L."/>
            <person name="Kruys A."/>
            <person name="Hutchinson M.I."/>
            <person name="Powell A.J."/>
            <person name="Barry K."/>
            <person name="Miller A.N."/>
            <person name="Grigoriev I.V."/>
            <person name="Debuchy R."/>
            <person name="Gladieux P."/>
            <person name="Hiltunen Thoren M."/>
            <person name="Johannesson H."/>
        </authorList>
    </citation>
    <scope>NUCLEOTIDE SEQUENCE</scope>
    <source>
        <strain evidence="2">PSN293</strain>
    </source>
</reference>
<feature type="chain" id="PRO_5042997964" evidence="1">
    <location>
        <begin position="24"/>
        <end position="158"/>
    </location>
</feature>
<evidence type="ECO:0000313" key="2">
    <source>
        <dbReference type="EMBL" id="KAK4216746.1"/>
    </source>
</evidence>
<evidence type="ECO:0000313" key="3">
    <source>
        <dbReference type="Proteomes" id="UP001301769"/>
    </source>
</evidence>
<gene>
    <name evidence="2" type="ORF">QBC37DRAFT_397325</name>
</gene>
<keyword evidence="3" id="KW-1185">Reference proteome</keyword>
<reference evidence="2" key="2">
    <citation type="submission" date="2023-05" db="EMBL/GenBank/DDBJ databases">
        <authorList>
            <consortium name="Lawrence Berkeley National Laboratory"/>
            <person name="Steindorff A."/>
            <person name="Hensen N."/>
            <person name="Bonometti L."/>
            <person name="Westerberg I."/>
            <person name="Brannstrom I.O."/>
            <person name="Guillou S."/>
            <person name="Cros-Aarteil S."/>
            <person name="Calhoun S."/>
            <person name="Haridas S."/>
            <person name="Kuo A."/>
            <person name="Mondo S."/>
            <person name="Pangilinan J."/>
            <person name="Riley R."/>
            <person name="Labutti K."/>
            <person name="Andreopoulos B."/>
            <person name="Lipzen A."/>
            <person name="Chen C."/>
            <person name="Yanf M."/>
            <person name="Daum C."/>
            <person name="Ng V."/>
            <person name="Clum A."/>
            <person name="Ohm R."/>
            <person name="Martin F."/>
            <person name="Silar P."/>
            <person name="Natvig D."/>
            <person name="Lalanne C."/>
            <person name="Gautier V."/>
            <person name="Ament-Velasquez S.L."/>
            <person name="Kruys A."/>
            <person name="Hutchinson M.I."/>
            <person name="Powell A.J."/>
            <person name="Barry K."/>
            <person name="Miller A.N."/>
            <person name="Grigoriev I.V."/>
            <person name="Debuchy R."/>
            <person name="Gladieux P."/>
            <person name="Thoren M.H."/>
            <person name="Johannesson H."/>
        </authorList>
    </citation>
    <scope>NUCLEOTIDE SEQUENCE</scope>
    <source>
        <strain evidence="2">PSN293</strain>
    </source>
</reference>
<organism evidence="2 3">
    <name type="scientific">Rhypophila decipiens</name>
    <dbReference type="NCBI Taxonomy" id="261697"/>
    <lineage>
        <taxon>Eukaryota</taxon>
        <taxon>Fungi</taxon>
        <taxon>Dikarya</taxon>
        <taxon>Ascomycota</taxon>
        <taxon>Pezizomycotina</taxon>
        <taxon>Sordariomycetes</taxon>
        <taxon>Sordariomycetidae</taxon>
        <taxon>Sordariales</taxon>
        <taxon>Naviculisporaceae</taxon>
        <taxon>Rhypophila</taxon>
    </lineage>
</organism>
<accession>A0AAN6YDR4</accession>
<feature type="signal peptide" evidence="1">
    <location>
        <begin position="1"/>
        <end position="23"/>
    </location>
</feature>
<sequence>MYLYASLAFIVAGVGSLIQPSVAAHLTTPPDLGYWDVNITIARGAQGHEAQFTWARYSGNPAKTIYDEWSFNPDGGNITSLRNTRDFSITVAANCGTGMKATLKQRVTVGNRDYWVAGTATPTFKVISANGRGGAASFQVNATLDDGAVDACGRPLNS</sequence>
<proteinExistence type="predicted"/>
<dbReference type="AlphaFoldDB" id="A0AAN6YDR4"/>
<name>A0AAN6YDR4_9PEZI</name>
<protein>
    <submittedName>
        <fullName evidence="2">Uncharacterized protein</fullName>
    </submittedName>
</protein>
<comment type="caution">
    <text evidence="2">The sequence shown here is derived from an EMBL/GenBank/DDBJ whole genome shotgun (WGS) entry which is preliminary data.</text>
</comment>